<keyword evidence="1" id="KW-0238">DNA-binding</keyword>
<organism evidence="4 5">
    <name type="scientific">Mangrovibacillus cuniculi</name>
    <dbReference type="NCBI Taxonomy" id="2593652"/>
    <lineage>
        <taxon>Bacteria</taxon>
        <taxon>Bacillati</taxon>
        <taxon>Bacillota</taxon>
        <taxon>Bacilli</taxon>
        <taxon>Bacillales</taxon>
        <taxon>Bacillaceae</taxon>
        <taxon>Mangrovibacillus</taxon>
    </lineage>
</organism>
<dbReference type="SMART" id="SM00530">
    <property type="entry name" value="HTH_XRE"/>
    <property type="match status" value="1"/>
</dbReference>
<evidence type="ECO:0000313" key="5">
    <source>
        <dbReference type="Proteomes" id="UP000593626"/>
    </source>
</evidence>
<reference evidence="4 5" key="1">
    <citation type="submission" date="2019-07" db="EMBL/GenBank/DDBJ databases">
        <title>Genome sequence of 2 isolates from Red Sea Mangroves.</title>
        <authorList>
            <person name="Sefrji F."/>
            <person name="Michoud G."/>
            <person name="Merlino G."/>
            <person name="Daffonchio D."/>
        </authorList>
    </citation>
    <scope>NUCLEOTIDE SEQUENCE [LARGE SCALE GENOMIC DNA]</scope>
    <source>
        <strain evidence="4 5">R1DC41</strain>
    </source>
</reference>
<evidence type="ECO:0000313" key="4">
    <source>
        <dbReference type="EMBL" id="QPC47684.1"/>
    </source>
</evidence>
<dbReference type="PANTHER" id="PTHR46797:SF13">
    <property type="entry name" value="HTH-TYPE TRANSCRIPTIONAL REGULATOR SINR"/>
    <property type="match status" value="1"/>
</dbReference>
<evidence type="ECO:0000259" key="3">
    <source>
        <dbReference type="PROSITE" id="PS51500"/>
    </source>
</evidence>
<dbReference type="Proteomes" id="UP000593626">
    <property type="component" value="Chromosome"/>
</dbReference>
<dbReference type="Pfam" id="PF01381">
    <property type="entry name" value="HTH_3"/>
    <property type="match status" value="1"/>
</dbReference>
<dbReference type="InterPro" id="IPR010981">
    <property type="entry name" value="SinR/SinI_dimer_dom"/>
</dbReference>
<keyword evidence="5" id="KW-1185">Reference proteome</keyword>
<dbReference type="GO" id="GO:0046983">
    <property type="term" value="F:protein dimerization activity"/>
    <property type="evidence" value="ECO:0007669"/>
    <property type="project" value="InterPro"/>
</dbReference>
<protein>
    <submittedName>
        <fullName evidence="4">Helix-turn-helix domain-containing protein</fullName>
    </submittedName>
</protein>
<dbReference type="AlphaFoldDB" id="A0A7S8CCX1"/>
<proteinExistence type="predicted"/>
<dbReference type="RefSeq" id="WP_239672359.1">
    <property type="nucleotide sequence ID" value="NZ_CP049742.1"/>
</dbReference>
<dbReference type="CDD" id="cd00093">
    <property type="entry name" value="HTH_XRE"/>
    <property type="match status" value="1"/>
</dbReference>
<gene>
    <name evidence="4" type="ORF">G8O30_12320</name>
</gene>
<dbReference type="PROSITE" id="PS50943">
    <property type="entry name" value="HTH_CROC1"/>
    <property type="match status" value="1"/>
</dbReference>
<dbReference type="SUPFAM" id="SSF47413">
    <property type="entry name" value="lambda repressor-like DNA-binding domains"/>
    <property type="match status" value="1"/>
</dbReference>
<dbReference type="InterPro" id="IPR050807">
    <property type="entry name" value="TransReg_Diox_bact_type"/>
</dbReference>
<feature type="domain" description="HTH cro/C1-type" evidence="2">
    <location>
        <begin position="7"/>
        <end position="62"/>
    </location>
</feature>
<dbReference type="GO" id="GO:0005829">
    <property type="term" value="C:cytosol"/>
    <property type="evidence" value="ECO:0007669"/>
    <property type="project" value="TreeGrafter"/>
</dbReference>
<dbReference type="InterPro" id="IPR001387">
    <property type="entry name" value="Cro/C1-type_HTH"/>
</dbReference>
<evidence type="ECO:0000259" key="2">
    <source>
        <dbReference type="PROSITE" id="PS50943"/>
    </source>
</evidence>
<dbReference type="GO" id="GO:0003700">
    <property type="term" value="F:DNA-binding transcription factor activity"/>
    <property type="evidence" value="ECO:0007669"/>
    <property type="project" value="TreeGrafter"/>
</dbReference>
<feature type="domain" description="Sin" evidence="3">
    <location>
        <begin position="63"/>
        <end position="101"/>
    </location>
</feature>
<dbReference type="EMBL" id="CP049742">
    <property type="protein sequence ID" value="QPC47684.1"/>
    <property type="molecule type" value="Genomic_DNA"/>
</dbReference>
<dbReference type="SUPFAM" id="SSF47406">
    <property type="entry name" value="SinR repressor dimerisation domain-like"/>
    <property type="match status" value="1"/>
</dbReference>
<sequence>MTIGDRVRTYRINREMSLSELAKKADVAKSYLSSIERNVQQNPSITFVKKVSEALHVSVDHILQDELEMNKVDPEYVDLIKEAVAIGVTKKDLTEFIEFQKWKKRNIK</sequence>
<dbReference type="PANTHER" id="PTHR46797">
    <property type="entry name" value="HTH-TYPE TRANSCRIPTIONAL REGULATOR"/>
    <property type="match status" value="1"/>
</dbReference>
<name>A0A7S8CCX1_9BACI</name>
<accession>A0A7S8CCX1</accession>
<dbReference type="PROSITE" id="PS51500">
    <property type="entry name" value="SIN"/>
    <property type="match status" value="1"/>
</dbReference>
<evidence type="ECO:0000256" key="1">
    <source>
        <dbReference type="ARBA" id="ARBA00023125"/>
    </source>
</evidence>
<dbReference type="InterPro" id="IPR010982">
    <property type="entry name" value="Lambda_DNA-bd_dom_sf"/>
</dbReference>
<dbReference type="KEGG" id="mcui:G8O30_12320"/>
<dbReference type="GO" id="GO:0003677">
    <property type="term" value="F:DNA binding"/>
    <property type="evidence" value="ECO:0007669"/>
    <property type="project" value="UniProtKB-KW"/>
</dbReference>
<dbReference type="InterPro" id="IPR036281">
    <property type="entry name" value="SinR/SinI_dimer_dom_sf"/>
</dbReference>
<dbReference type="Gene3D" id="1.10.260.40">
    <property type="entry name" value="lambda repressor-like DNA-binding domains"/>
    <property type="match status" value="1"/>
</dbReference>